<evidence type="ECO:0008006" key="10">
    <source>
        <dbReference type="Google" id="ProtNLM"/>
    </source>
</evidence>
<feature type="chain" id="PRO_5008771378" description="Steroid 5-alpha reductase C-terminal domain-containing protein" evidence="6">
    <location>
        <begin position="22"/>
        <end position="669"/>
    </location>
</feature>
<reference evidence="7 9" key="1">
    <citation type="journal article" date="2012" name="Nature">
        <title>Algal genomes reveal evolutionary mosaicism and the fate of nucleomorphs.</title>
        <authorList>
            <consortium name="DOE Joint Genome Institute"/>
            <person name="Curtis B.A."/>
            <person name="Tanifuji G."/>
            <person name="Burki F."/>
            <person name="Gruber A."/>
            <person name="Irimia M."/>
            <person name="Maruyama S."/>
            <person name="Arias M.C."/>
            <person name="Ball S.G."/>
            <person name="Gile G.H."/>
            <person name="Hirakawa Y."/>
            <person name="Hopkins J.F."/>
            <person name="Kuo A."/>
            <person name="Rensing S.A."/>
            <person name="Schmutz J."/>
            <person name="Symeonidi A."/>
            <person name="Elias M."/>
            <person name="Eveleigh R.J."/>
            <person name="Herman E.K."/>
            <person name="Klute M.J."/>
            <person name="Nakayama T."/>
            <person name="Obornik M."/>
            <person name="Reyes-Prieto A."/>
            <person name="Armbrust E.V."/>
            <person name="Aves S.J."/>
            <person name="Beiko R.G."/>
            <person name="Coutinho P."/>
            <person name="Dacks J.B."/>
            <person name="Durnford D.G."/>
            <person name="Fast N.M."/>
            <person name="Green B.R."/>
            <person name="Grisdale C.J."/>
            <person name="Hempel F."/>
            <person name="Henrissat B."/>
            <person name="Hoppner M.P."/>
            <person name="Ishida K."/>
            <person name="Kim E."/>
            <person name="Koreny L."/>
            <person name="Kroth P.G."/>
            <person name="Liu Y."/>
            <person name="Malik S.B."/>
            <person name="Maier U.G."/>
            <person name="McRose D."/>
            <person name="Mock T."/>
            <person name="Neilson J.A."/>
            <person name="Onodera N.T."/>
            <person name="Poole A.M."/>
            <person name="Pritham E.J."/>
            <person name="Richards T.A."/>
            <person name="Rocap G."/>
            <person name="Roy S.W."/>
            <person name="Sarai C."/>
            <person name="Schaack S."/>
            <person name="Shirato S."/>
            <person name="Slamovits C.H."/>
            <person name="Spencer D.F."/>
            <person name="Suzuki S."/>
            <person name="Worden A.Z."/>
            <person name="Zauner S."/>
            <person name="Barry K."/>
            <person name="Bell C."/>
            <person name="Bharti A.K."/>
            <person name="Crow J.A."/>
            <person name="Grimwood J."/>
            <person name="Kramer R."/>
            <person name="Lindquist E."/>
            <person name="Lucas S."/>
            <person name="Salamov A."/>
            <person name="McFadden G.I."/>
            <person name="Lane C.E."/>
            <person name="Keeling P.J."/>
            <person name="Gray M.W."/>
            <person name="Grigoriev I.V."/>
            <person name="Archibald J.M."/>
        </authorList>
    </citation>
    <scope>NUCLEOTIDE SEQUENCE</scope>
    <source>
        <strain evidence="7 9">CCMP2712</strain>
    </source>
</reference>
<dbReference type="KEGG" id="gtt:GUITHDRAFT_107275"/>
<dbReference type="EMBL" id="JH992992">
    <property type="protein sequence ID" value="EKX46924.1"/>
    <property type="molecule type" value="Genomic_DNA"/>
</dbReference>
<dbReference type="PANTHER" id="PTHR15458:SF5">
    <property type="entry name" value="PHOSPHATIDYLETHANOLAMINE N-METHYLTRANSFERASE"/>
    <property type="match status" value="1"/>
</dbReference>
<evidence type="ECO:0000313" key="8">
    <source>
        <dbReference type="EnsemblProtists" id="EKX46924"/>
    </source>
</evidence>
<gene>
    <name evidence="7" type="ORF">GUITHDRAFT_107275</name>
</gene>
<dbReference type="GeneID" id="17303573"/>
<keyword evidence="4" id="KW-0256">Endoplasmic reticulum</keyword>
<dbReference type="Proteomes" id="UP000011087">
    <property type="component" value="Unassembled WGS sequence"/>
</dbReference>
<dbReference type="HOGENOM" id="CLU_018840_0_0_1"/>
<dbReference type="OrthoDB" id="8300106at2759"/>
<protein>
    <recommendedName>
        <fullName evidence="10">Steroid 5-alpha reductase C-terminal domain-containing protein</fullName>
    </recommendedName>
</protein>
<feature type="transmembrane region" description="Helical" evidence="5">
    <location>
        <begin position="476"/>
        <end position="504"/>
    </location>
</feature>
<keyword evidence="6" id="KW-0732">Signal</keyword>
<proteinExistence type="predicted"/>
<reference evidence="8" key="3">
    <citation type="submission" date="2015-06" db="UniProtKB">
        <authorList>
            <consortium name="EnsemblProtists"/>
        </authorList>
    </citation>
    <scope>IDENTIFICATION</scope>
</reference>
<feature type="signal peptide" evidence="6">
    <location>
        <begin position="1"/>
        <end position="21"/>
    </location>
</feature>
<evidence type="ECO:0000313" key="9">
    <source>
        <dbReference type="Proteomes" id="UP000011087"/>
    </source>
</evidence>
<accession>L1JFK3</accession>
<feature type="transmembrane region" description="Helical" evidence="5">
    <location>
        <begin position="110"/>
        <end position="134"/>
    </location>
</feature>
<dbReference type="PANTHER" id="PTHR15458">
    <property type="entry name" value="PHOSPHATIDYLETHANOLAMINE N-METHYLTRANSFERASE"/>
    <property type="match status" value="1"/>
</dbReference>
<dbReference type="GO" id="GO:0032259">
    <property type="term" value="P:methylation"/>
    <property type="evidence" value="ECO:0007669"/>
    <property type="project" value="UniProtKB-KW"/>
</dbReference>
<evidence type="ECO:0000256" key="3">
    <source>
        <dbReference type="ARBA" id="ARBA00022691"/>
    </source>
</evidence>
<dbReference type="InterPro" id="IPR024960">
    <property type="entry name" value="PEMT/MFAP"/>
</dbReference>
<dbReference type="GO" id="GO:0006656">
    <property type="term" value="P:phosphatidylcholine biosynthetic process"/>
    <property type="evidence" value="ECO:0007669"/>
    <property type="project" value="InterPro"/>
</dbReference>
<keyword evidence="9" id="KW-1185">Reference proteome</keyword>
<feature type="transmembrane region" description="Helical" evidence="5">
    <location>
        <begin position="82"/>
        <end position="104"/>
    </location>
</feature>
<evidence type="ECO:0000256" key="2">
    <source>
        <dbReference type="ARBA" id="ARBA00022679"/>
    </source>
</evidence>
<keyword evidence="5" id="KW-0472">Membrane</keyword>
<evidence type="ECO:0000256" key="5">
    <source>
        <dbReference type="SAM" id="Phobius"/>
    </source>
</evidence>
<sequence>MRSSWTGLAFLALLGVGFVLASTAQVQTMSHTERWNDLSAKFRNYHQDQFNIFLHMITTPLGVLSVLSLVNKVTGTSFLAKILALAYCVSIMDKLPMHILALTTLVSTGIALGSTLSSGLGYLTHMVMFIVGYFGQDLAHFATGEKTFQSSYQQDSNFLELLAEHTYYLLPLVFESTMPPQTAWTGGEAKFEQIVHTLPCLVAFVVYFLSTSGALLFPWQFQKSRVLIVKLKDAQDLKDLAAIRSWAISKGPSTSTSTHWWYQAPKPDTPPEQCLEKAPKDAFYRIANCPTITNLYKNHFGSNWKVEVLDGMNEVYVSAPHTVKNTSDEVFYTRHIDGPYYYIPFSSCFRMIIGLDANEEITTKFPLVPTELAAQNGDVLAFDFHREVHYIEKNYGVVNKDFRIVLKVHHVIYPSWAWPFGKLMGILSTRYNKLFRSLFLYTINPKGLFNRFAAWNVVFWTKVVHQIEEKVGYCNIGYIAALAVVSFFTTYKVFLVGTSFIHYLRYINTYYHREGVAYGVFKRDVFLFKALSISQLVLLYASAVTNNFTDLSLALKTSPIDYAMIFGGYALSIYTTFQLGVDGTYFGIELGFVKASKHYVQKFPYGVIPHPMILSQCVAMLGFMRAEAFRSSWPYLVPAHVCLYMVHMLQEHFDIYKNKASKSVSLKSA</sequence>
<dbReference type="OMA" id="THYCMYI"/>
<keyword evidence="5" id="KW-1133">Transmembrane helix</keyword>
<dbReference type="RefSeq" id="XP_005833904.1">
    <property type="nucleotide sequence ID" value="XM_005833847.1"/>
</dbReference>
<dbReference type="EnsemblProtists" id="EKX46924">
    <property type="protein sequence ID" value="EKX46924"/>
    <property type="gene ID" value="GUITHDRAFT_107275"/>
</dbReference>
<feature type="transmembrane region" description="Helical" evidence="5">
    <location>
        <begin position="52"/>
        <end position="70"/>
    </location>
</feature>
<keyword evidence="5" id="KW-0812">Transmembrane</keyword>
<dbReference type="GO" id="GO:0008757">
    <property type="term" value="F:S-adenosylmethionine-dependent methyltransferase activity"/>
    <property type="evidence" value="ECO:0007669"/>
    <property type="project" value="InterPro"/>
</dbReference>
<dbReference type="AlphaFoldDB" id="L1JFK3"/>
<evidence type="ECO:0000256" key="6">
    <source>
        <dbReference type="SAM" id="SignalP"/>
    </source>
</evidence>
<organism evidence="7">
    <name type="scientific">Guillardia theta (strain CCMP2712)</name>
    <name type="common">Cryptophyte</name>
    <dbReference type="NCBI Taxonomy" id="905079"/>
    <lineage>
        <taxon>Eukaryota</taxon>
        <taxon>Cryptophyceae</taxon>
        <taxon>Pyrenomonadales</taxon>
        <taxon>Geminigeraceae</taxon>
        <taxon>Guillardia</taxon>
    </lineage>
</organism>
<keyword evidence="1" id="KW-0489">Methyltransferase</keyword>
<dbReference type="PaxDb" id="55529-EKX46924"/>
<evidence type="ECO:0000256" key="4">
    <source>
        <dbReference type="ARBA" id="ARBA00022824"/>
    </source>
</evidence>
<feature type="transmembrane region" description="Helical" evidence="5">
    <location>
        <begin position="525"/>
        <end position="543"/>
    </location>
</feature>
<keyword evidence="2" id="KW-0808">Transferase</keyword>
<evidence type="ECO:0000256" key="1">
    <source>
        <dbReference type="ARBA" id="ARBA00022603"/>
    </source>
</evidence>
<name>L1JFK3_GUITC</name>
<feature type="transmembrane region" description="Helical" evidence="5">
    <location>
        <begin position="200"/>
        <end position="221"/>
    </location>
</feature>
<dbReference type="eggNOG" id="ENOG502QWRE">
    <property type="taxonomic scope" value="Eukaryota"/>
</dbReference>
<feature type="transmembrane region" description="Helical" evidence="5">
    <location>
        <begin position="563"/>
        <end position="586"/>
    </location>
</feature>
<evidence type="ECO:0000313" key="7">
    <source>
        <dbReference type="EMBL" id="EKX46924.1"/>
    </source>
</evidence>
<reference evidence="9" key="2">
    <citation type="submission" date="2012-11" db="EMBL/GenBank/DDBJ databases">
        <authorList>
            <person name="Kuo A."/>
            <person name="Curtis B.A."/>
            <person name="Tanifuji G."/>
            <person name="Burki F."/>
            <person name="Gruber A."/>
            <person name="Irimia M."/>
            <person name="Maruyama S."/>
            <person name="Arias M.C."/>
            <person name="Ball S.G."/>
            <person name="Gile G.H."/>
            <person name="Hirakawa Y."/>
            <person name="Hopkins J.F."/>
            <person name="Rensing S.A."/>
            <person name="Schmutz J."/>
            <person name="Symeonidi A."/>
            <person name="Elias M."/>
            <person name="Eveleigh R.J."/>
            <person name="Herman E.K."/>
            <person name="Klute M.J."/>
            <person name="Nakayama T."/>
            <person name="Obornik M."/>
            <person name="Reyes-Prieto A."/>
            <person name="Armbrust E.V."/>
            <person name="Aves S.J."/>
            <person name="Beiko R.G."/>
            <person name="Coutinho P."/>
            <person name="Dacks J.B."/>
            <person name="Durnford D.G."/>
            <person name="Fast N.M."/>
            <person name="Green B.R."/>
            <person name="Grisdale C."/>
            <person name="Hempe F."/>
            <person name="Henrissat B."/>
            <person name="Hoppner M.P."/>
            <person name="Ishida K.-I."/>
            <person name="Kim E."/>
            <person name="Koreny L."/>
            <person name="Kroth P.G."/>
            <person name="Liu Y."/>
            <person name="Malik S.-B."/>
            <person name="Maier U.G."/>
            <person name="McRose D."/>
            <person name="Mock T."/>
            <person name="Neilson J.A."/>
            <person name="Onodera N.T."/>
            <person name="Poole A.M."/>
            <person name="Pritham E.J."/>
            <person name="Richards T.A."/>
            <person name="Rocap G."/>
            <person name="Roy S.W."/>
            <person name="Sarai C."/>
            <person name="Schaack S."/>
            <person name="Shirato S."/>
            <person name="Slamovits C.H."/>
            <person name="Spencer D.F."/>
            <person name="Suzuki S."/>
            <person name="Worden A.Z."/>
            <person name="Zauner S."/>
            <person name="Barry K."/>
            <person name="Bell C."/>
            <person name="Bharti A.K."/>
            <person name="Crow J.A."/>
            <person name="Grimwood J."/>
            <person name="Kramer R."/>
            <person name="Lindquist E."/>
            <person name="Lucas S."/>
            <person name="Salamov A."/>
            <person name="McFadden G.I."/>
            <person name="Lane C.E."/>
            <person name="Keeling P.J."/>
            <person name="Gray M.W."/>
            <person name="Grigoriev I.V."/>
            <person name="Archibald J.M."/>
        </authorList>
    </citation>
    <scope>NUCLEOTIDE SEQUENCE</scope>
    <source>
        <strain evidence="9">CCMP2712</strain>
    </source>
</reference>
<keyword evidence="3" id="KW-0949">S-adenosyl-L-methionine</keyword>